<dbReference type="GO" id="GO:0005829">
    <property type="term" value="C:cytosol"/>
    <property type="evidence" value="ECO:0007669"/>
    <property type="project" value="TreeGrafter"/>
</dbReference>
<dbReference type="AlphaFoldDB" id="H6Q4N6"/>
<comment type="pathway">
    <text evidence="3">Carbohydrate degradation; pentose phosphate pathway; D-ribose 5-phosphate from D-ribulose 5-phosphate (non-oxidative stage): step 1/1.</text>
</comment>
<dbReference type="NCBIfam" id="NF001924">
    <property type="entry name" value="PRK00702.1"/>
    <property type="match status" value="1"/>
</dbReference>
<dbReference type="NCBIfam" id="TIGR00021">
    <property type="entry name" value="rpiA"/>
    <property type="match status" value="1"/>
</dbReference>
<evidence type="ECO:0000256" key="2">
    <source>
        <dbReference type="ARBA" id="ARBA00023235"/>
    </source>
</evidence>
<comment type="function">
    <text evidence="3">Catalyzes the reversible conversion of ribose-5-phosphate to ribulose 5-phosphate.</text>
</comment>
<evidence type="ECO:0000313" key="4">
    <source>
        <dbReference type="EMBL" id="AFA41096.1"/>
    </source>
</evidence>
<dbReference type="InterPro" id="IPR020672">
    <property type="entry name" value="Ribose5P_isomerase_typA_subgr"/>
</dbReference>
<dbReference type="GO" id="GO:0006014">
    <property type="term" value="P:D-ribose metabolic process"/>
    <property type="evidence" value="ECO:0007669"/>
    <property type="project" value="TreeGrafter"/>
</dbReference>
<gene>
    <name evidence="3 4" type="primary">rpiA</name>
    <name evidence="4" type="ORF">WIGMOR_0255</name>
</gene>
<dbReference type="PANTHER" id="PTHR11934">
    <property type="entry name" value="RIBOSE-5-PHOSPHATE ISOMERASE"/>
    <property type="match status" value="1"/>
</dbReference>
<dbReference type="Pfam" id="PF06026">
    <property type="entry name" value="Rib_5-P_isom_A"/>
    <property type="match status" value="1"/>
</dbReference>
<sequence>MIINKLKKKAGWAALEYIQPGNVVGVGSGSTAAYFIDALSSVKNYIKGAVSSSEMSSCKLKNLDVPLLDLNEVDVLDIYIDGADEINSKKYMIKGKGAALTREKIIASAAKKFICIVDSSKIVSVLGGVPLPIEVIPMARTIVSKRIMDLGGIPKYRKNIITENGNILLDVYNLTIFNALSLEEEINNIPGVVTVGLFARRAADIAIISGHQGIKVIE</sequence>
<dbReference type="KEGG" id="wgl:WIGMOR_0255"/>
<comment type="catalytic activity">
    <reaction evidence="1 3">
        <text>aldehydo-D-ribose 5-phosphate = D-ribulose 5-phosphate</text>
        <dbReference type="Rhea" id="RHEA:14657"/>
        <dbReference type="ChEBI" id="CHEBI:58121"/>
        <dbReference type="ChEBI" id="CHEBI:58273"/>
        <dbReference type="EC" id="5.3.1.6"/>
    </reaction>
</comment>
<accession>H6Q4N6</accession>
<dbReference type="eggNOG" id="COG0120">
    <property type="taxonomic scope" value="Bacteria"/>
</dbReference>
<dbReference type="HOGENOM" id="CLU_056590_1_1_6"/>
<dbReference type="EMBL" id="CP003315">
    <property type="protein sequence ID" value="AFA41096.1"/>
    <property type="molecule type" value="Genomic_DNA"/>
</dbReference>
<dbReference type="InterPro" id="IPR004788">
    <property type="entry name" value="Ribose5P_isomerase_type_A"/>
</dbReference>
<evidence type="ECO:0000256" key="3">
    <source>
        <dbReference type="HAMAP-Rule" id="MF_00170"/>
    </source>
</evidence>
<dbReference type="CDD" id="cd01398">
    <property type="entry name" value="RPI_A"/>
    <property type="match status" value="1"/>
</dbReference>
<dbReference type="FunFam" id="3.40.50.1360:FF:000001">
    <property type="entry name" value="Ribose-5-phosphate isomerase A"/>
    <property type="match status" value="1"/>
</dbReference>
<organism evidence="4 5">
    <name type="scientific">Wigglesworthia glossinidia endosymbiont of Glossina morsitans morsitans</name>
    <name type="common">Yale colony</name>
    <dbReference type="NCBI Taxonomy" id="1142511"/>
    <lineage>
        <taxon>Bacteria</taxon>
        <taxon>Pseudomonadati</taxon>
        <taxon>Pseudomonadota</taxon>
        <taxon>Gammaproteobacteria</taxon>
        <taxon>Enterobacterales</taxon>
        <taxon>Erwiniaceae</taxon>
        <taxon>Wigglesworthia</taxon>
    </lineage>
</organism>
<dbReference type="SUPFAM" id="SSF75445">
    <property type="entry name" value="D-ribose-5-phosphate isomerase (RpiA), lid domain"/>
    <property type="match status" value="1"/>
</dbReference>
<feature type="binding site" evidence="3">
    <location>
        <begin position="94"/>
        <end position="97"/>
    </location>
    <ligand>
        <name>substrate</name>
    </ligand>
</feature>
<dbReference type="InterPro" id="IPR037171">
    <property type="entry name" value="NagB/RpiA_transferase-like"/>
</dbReference>
<keyword evidence="5" id="KW-1185">Reference proteome</keyword>
<comment type="subunit">
    <text evidence="3">Homodimer.</text>
</comment>
<comment type="similarity">
    <text evidence="3">Belongs to the ribose 5-phosphate isomerase family.</text>
</comment>
<dbReference type="GO" id="GO:0009052">
    <property type="term" value="P:pentose-phosphate shunt, non-oxidative branch"/>
    <property type="evidence" value="ECO:0007669"/>
    <property type="project" value="UniProtKB-UniRule"/>
</dbReference>
<feature type="binding site" evidence="3">
    <location>
        <position position="121"/>
    </location>
    <ligand>
        <name>substrate</name>
    </ligand>
</feature>
<feature type="binding site" evidence="3">
    <location>
        <begin position="28"/>
        <end position="31"/>
    </location>
    <ligand>
        <name>substrate</name>
    </ligand>
</feature>
<feature type="binding site" evidence="3">
    <location>
        <begin position="81"/>
        <end position="84"/>
    </location>
    <ligand>
        <name>substrate</name>
    </ligand>
</feature>
<protein>
    <recommendedName>
        <fullName evidence="3">Ribose-5-phosphate isomerase A</fullName>
        <ecNumber evidence="3">5.3.1.6</ecNumber>
    </recommendedName>
    <alternativeName>
        <fullName evidence="3">Phosphoriboisomerase A</fullName>
        <shortName evidence="3">PRI</shortName>
    </alternativeName>
</protein>
<dbReference type="SUPFAM" id="SSF100950">
    <property type="entry name" value="NagB/RpiA/CoA transferase-like"/>
    <property type="match status" value="1"/>
</dbReference>
<evidence type="ECO:0000256" key="1">
    <source>
        <dbReference type="ARBA" id="ARBA00001713"/>
    </source>
</evidence>
<dbReference type="HAMAP" id="MF_00170">
    <property type="entry name" value="Rib_5P_isom_A"/>
    <property type="match status" value="1"/>
</dbReference>
<dbReference type="GO" id="GO:0004751">
    <property type="term" value="F:ribose-5-phosphate isomerase activity"/>
    <property type="evidence" value="ECO:0007669"/>
    <property type="project" value="UniProtKB-UniRule"/>
</dbReference>
<proteinExistence type="inferred from homology"/>
<dbReference type="Gene3D" id="3.40.50.1360">
    <property type="match status" value="1"/>
</dbReference>
<dbReference type="EC" id="5.3.1.6" evidence="3"/>
<dbReference type="UniPathway" id="UPA00115">
    <property type="reaction ID" value="UER00412"/>
</dbReference>
<dbReference type="RefSeq" id="WP_014354035.1">
    <property type="nucleotide sequence ID" value="NC_016893.1"/>
</dbReference>
<dbReference type="Gene3D" id="3.30.70.260">
    <property type="match status" value="1"/>
</dbReference>
<reference evidence="4 5" key="1">
    <citation type="journal article" date="2012" name="MBio">
        <title>Insight into the transmission biology and species-specific functional capabilities of tsetse (Diptera: glossinidae) obligate symbiont wigglesworthia.</title>
        <authorList>
            <person name="Rio R.V."/>
            <person name="Symula R.E."/>
            <person name="Wang J."/>
            <person name="Lohs C."/>
            <person name="Wu Y.N."/>
            <person name="Snyder A.K."/>
            <person name="Bjornson R.D."/>
            <person name="Oshima K."/>
            <person name="Biehl B.S."/>
            <person name="Perna N.T."/>
            <person name="Hattori M."/>
            <person name="Aksoy S."/>
        </authorList>
    </citation>
    <scope>NUCLEOTIDE SEQUENCE [LARGE SCALE GENOMIC DNA]</scope>
    <source>
        <strain evidence="4">WGM</strain>
    </source>
</reference>
<name>H6Q4N6_WIGGL</name>
<dbReference type="STRING" id="1142511.WIGMOR_0255"/>
<dbReference type="Proteomes" id="UP000009061">
    <property type="component" value="Chromosome"/>
</dbReference>
<feature type="active site" description="Proton acceptor" evidence="3">
    <location>
        <position position="103"/>
    </location>
</feature>
<keyword evidence="2 3" id="KW-0413">Isomerase</keyword>
<evidence type="ECO:0000313" key="5">
    <source>
        <dbReference type="Proteomes" id="UP000009061"/>
    </source>
</evidence>
<dbReference type="PANTHER" id="PTHR11934:SF0">
    <property type="entry name" value="RIBOSE-5-PHOSPHATE ISOMERASE"/>
    <property type="match status" value="1"/>
</dbReference>